<comment type="caution">
    <text evidence="3">The sequence shown here is derived from an EMBL/GenBank/DDBJ whole genome shotgun (WGS) entry which is preliminary data.</text>
</comment>
<evidence type="ECO:0000259" key="2">
    <source>
        <dbReference type="Pfam" id="PF14020"/>
    </source>
</evidence>
<dbReference type="EMBL" id="RXHU01000045">
    <property type="protein sequence ID" value="RTE08643.1"/>
    <property type="molecule type" value="Genomic_DNA"/>
</dbReference>
<evidence type="ECO:0000313" key="3">
    <source>
        <dbReference type="EMBL" id="RTE08643.1"/>
    </source>
</evidence>
<gene>
    <name evidence="3" type="ORF">EJQ19_16285</name>
</gene>
<dbReference type="AlphaFoldDB" id="A0A430JC64"/>
<keyword evidence="4" id="KW-1185">Reference proteome</keyword>
<organism evidence="3 4">
    <name type="scientific">Paenibacillus whitsoniae</name>
    <dbReference type="NCBI Taxonomy" id="2496558"/>
    <lineage>
        <taxon>Bacteria</taxon>
        <taxon>Bacillati</taxon>
        <taxon>Bacillota</taxon>
        <taxon>Bacilli</taxon>
        <taxon>Bacillales</taxon>
        <taxon>Paenibacillaceae</taxon>
        <taxon>Paenibacillus</taxon>
    </lineage>
</organism>
<accession>A0A430JC64</accession>
<dbReference type="Proteomes" id="UP000276128">
    <property type="component" value="Unassembled WGS sequence"/>
</dbReference>
<evidence type="ECO:0000256" key="1">
    <source>
        <dbReference type="SAM" id="Coils"/>
    </source>
</evidence>
<name>A0A430JC64_9BACL</name>
<dbReference type="InterPro" id="IPR025330">
    <property type="entry name" value="DUF4236"/>
</dbReference>
<proteinExistence type="predicted"/>
<keyword evidence="1" id="KW-0175">Coiled coil</keyword>
<feature type="domain" description="DUF4236" evidence="2">
    <location>
        <begin position="3"/>
        <end position="57"/>
    </location>
</feature>
<evidence type="ECO:0000313" key="4">
    <source>
        <dbReference type="Proteomes" id="UP000276128"/>
    </source>
</evidence>
<sequence length="366" mass="42003">MGFGFRKSIKIAPGVRFNVGSKSMGLSFGGRGLRYSINSRTGVRATIGLPGSGLSYSVSGRNKRSYKTHAYQRRNDLVRLQKEMKKLEELQQAKYEVELFENQIEMIKSIHKECDDSIQWEEISQSAPPFILGEKGPKEKAVIFELENFKPSFFQKLLKSDEKKRTQLKEKILQATKEDQDDYANWKELVFLANKITSGDTDEFLNVIEEMSPLDDLSDFGSGFEFIIHDPTILEVEFDVQSENVIPKESKSLTQTGKLSIKQMTKTSFYDIYQDYVCSCVLRIARDMFAILPFEQVYIHAMDTQLNTTTGHDEQVTILSVKIDRYALNKLNFETIDCSDSMQNFEHNMKFMKTAGFKPVEKIQIS</sequence>
<dbReference type="Pfam" id="PF14020">
    <property type="entry name" value="DUF4236"/>
    <property type="match status" value="1"/>
</dbReference>
<dbReference type="RefSeq" id="WP_126142302.1">
    <property type="nucleotide sequence ID" value="NZ_RXHU01000045.1"/>
</dbReference>
<protein>
    <submittedName>
        <fullName evidence="3">DUF4236 domain-containing protein</fullName>
    </submittedName>
</protein>
<reference evidence="3 4" key="1">
    <citation type="submission" date="2018-12" db="EMBL/GenBank/DDBJ databases">
        <title>Bacillus ochoae sp. nov., Paenibacillus whitsoniae sp. nov., Paenibacillus spiritus sp. nov. Isolated from the Mars Exploration Rover during spacecraft assembly.</title>
        <authorList>
            <person name="Seuylemezian A."/>
            <person name="Vaishampayan P."/>
        </authorList>
    </citation>
    <scope>NUCLEOTIDE SEQUENCE [LARGE SCALE GENOMIC DNA]</scope>
    <source>
        <strain evidence="3 4">MER 54</strain>
    </source>
</reference>
<feature type="coiled-coil region" evidence="1">
    <location>
        <begin position="70"/>
        <end position="97"/>
    </location>
</feature>
<dbReference type="OrthoDB" id="983149at2"/>